<accession>A0A9W6IV83</accession>
<evidence type="ECO:0000313" key="4">
    <source>
        <dbReference type="Proteomes" id="UP000758856"/>
    </source>
</evidence>
<reference evidence="2" key="1">
    <citation type="journal article" date="2014" name="Int. J. Syst. Evol. Microbiol.">
        <title>Complete genome sequence of Corynebacterium casei LMG S-19264T (=DSM 44701T), isolated from a smear-ripened cheese.</title>
        <authorList>
            <consortium name="US DOE Joint Genome Institute (JGI-PGF)"/>
            <person name="Walter F."/>
            <person name="Albersmeier A."/>
            <person name="Kalinowski J."/>
            <person name="Ruckert C."/>
        </authorList>
    </citation>
    <scope>NUCLEOTIDE SEQUENCE</scope>
    <source>
        <strain evidence="2">VKM B-1606</strain>
    </source>
</reference>
<dbReference type="InterPro" id="IPR019285">
    <property type="entry name" value="DUF2336"/>
</dbReference>
<evidence type="ECO:0000313" key="3">
    <source>
        <dbReference type="EMBL" id="MBM7850617.1"/>
    </source>
</evidence>
<reference evidence="2" key="3">
    <citation type="submission" date="2023-01" db="EMBL/GenBank/DDBJ databases">
        <authorList>
            <person name="Sun Q."/>
            <person name="Evtushenko L."/>
        </authorList>
    </citation>
    <scope>NUCLEOTIDE SEQUENCE</scope>
    <source>
        <strain evidence="2">VKM B-1606</strain>
    </source>
</reference>
<keyword evidence="4" id="KW-1185">Reference proteome</keyword>
<organism evidence="2 5">
    <name type="scientific">Methylopila capsulata</name>
    <dbReference type="NCBI Taxonomy" id="61654"/>
    <lineage>
        <taxon>Bacteria</taxon>
        <taxon>Pseudomonadati</taxon>
        <taxon>Pseudomonadota</taxon>
        <taxon>Alphaproteobacteria</taxon>
        <taxon>Hyphomicrobiales</taxon>
        <taxon>Methylopilaceae</taxon>
        <taxon>Methylopila</taxon>
    </lineage>
</organism>
<feature type="region of interest" description="Disordered" evidence="1">
    <location>
        <begin position="336"/>
        <end position="376"/>
    </location>
</feature>
<gene>
    <name evidence="2" type="ORF">GCM10008170_19290</name>
    <name evidence="3" type="ORF">JOD31_000829</name>
</gene>
<dbReference type="Pfam" id="PF10098">
    <property type="entry name" value="DUF2336"/>
    <property type="match status" value="1"/>
</dbReference>
<evidence type="ECO:0000256" key="1">
    <source>
        <dbReference type="SAM" id="MobiDB-lite"/>
    </source>
</evidence>
<dbReference type="EMBL" id="BSFF01000002">
    <property type="protein sequence ID" value="GLK55910.1"/>
    <property type="molecule type" value="Genomic_DNA"/>
</dbReference>
<dbReference type="Proteomes" id="UP001143400">
    <property type="component" value="Unassembled WGS sequence"/>
</dbReference>
<evidence type="ECO:0000313" key="2">
    <source>
        <dbReference type="EMBL" id="GLK55910.1"/>
    </source>
</evidence>
<reference evidence="3 4" key="2">
    <citation type="submission" date="2021-01" db="EMBL/GenBank/DDBJ databases">
        <title>Genomic Encyclopedia of Type Strains, Phase IV (KMG-IV): sequencing the most valuable type-strain genomes for metagenomic binning, comparative biology and taxonomic classification.</title>
        <authorList>
            <person name="Goeker M."/>
        </authorList>
    </citation>
    <scope>NUCLEOTIDE SEQUENCE [LARGE SCALE GENOMIC DNA]</scope>
    <source>
        <strain evidence="3 4">DSM 6130</strain>
    </source>
</reference>
<proteinExistence type="predicted"/>
<protein>
    <submittedName>
        <fullName evidence="3">Uncharacterized protein (DUF2336 family)</fullName>
    </submittedName>
</protein>
<dbReference type="AlphaFoldDB" id="A0A9W6IV83"/>
<dbReference type="Proteomes" id="UP000758856">
    <property type="component" value="Unassembled WGS sequence"/>
</dbReference>
<sequence length="376" mass="40193">MSDDLLPIETLERLSRQEGVDVRPTLVRVLTDLYVQKAHHAPEETARYEELALQLLDVVDAETRTIVARKLAEDDRAPASLIARLLDDAPEVAAPIIARFPRVPRTLLLSLALDGGVLEACAVARRSDVDGDMVRLLAHHPDDLVLETLVANPAATPSDATLAALVARALGAPTLAAALLRREDYDRAALAPLYLMANPEQRVAIRAALSERPSRPPLGVRSLRTSDLVDAAILEAAAQSGSQRLVAEAIADALGLTPAVAAQLTAEPSGEPFVLMLRAVGLDRDAIARALLVAQPEIAQSVPRFFDLVEIADATPRAAAVELVAAITGVESATVAPRHEPMFDPSGTPERAGQIRSAPRLRRPVIARTKESGRSR</sequence>
<comment type="caution">
    <text evidence="2">The sequence shown here is derived from an EMBL/GenBank/DDBJ whole genome shotgun (WGS) entry which is preliminary data.</text>
</comment>
<dbReference type="EMBL" id="JAFBCY010000001">
    <property type="protein sequence ID" value="MBM7850617.1"/>
    <property type="molecule type" value="Genomic_DNA"/>
</dbReference>
<evidence type="ECO:0000313" key="5">
    <source>
        <dbReference type="Proteomes" id="UP001143400"/>
    </source>
</evidence>
<dbReference type="RefSeq" id="WP_204949021.1">
    <property type="nucleotide sequence ID" value="NZ_BSFF01000002.1"/>
</dbReference>
<name>A0A9W6IV83_9HYPH</name>